<evidence type="ECO:0000313" key="1">
    <source>
        <dbReference type="EMBL" id="KAI3373416.1"/>
    </source>
</evidence>
<accession>A0ACB8X092</accession>
<gene>
    <name evidence="1" type="ORF">L3Q82_022022</name>
</gene>
<protein>
    <submittedName>
        <fullName evidence="1">Uncharacterized protein</fullName>
    </submittedName>
</protein>
<organism evidence="1 2">
    <name type="scientific">Scortum barcoo</name>
    <name type="common">barcoo grunter</name>
    <dbReference type="NCBI Taxonomy" id="214431"/>
    <lineage>
        <taxon>Eukaryota</taxon>
        <taxon>Metazoa</taxon>
        <taxon>Chordata</taxon>
        <taxon>Craniata</taxon>
        <taxon>Vertebrata</taxon>
        <taxon>Euteleostomi</taxon>
        <taxon>Actinopterygii</taxon>
        <taxon>Neopterygii</taxon>
        <taxon>Teleostei</taxon>
        <taxon>Neoteleostei</taxon>
        <taxon>Acanthomorphata</taxon>
        <taxon>Eupercaria</taxon>
        <taxon>Centrarchiformes</taxon>
        <taxon>Terapontoidei</taxon>
        <taxon>Terapontidae</taxon>
        <taxon>Scortum</taxon>
    </lineage>
</organism>
<dbReference type="EMBL" id="CM041534">
    <property type="protein sequence ID" value="KAI3373416.1"/>
    <property type="molecule type" value="Genomic_DNA"/>
</dbReference>
<reference evidence="1" key="1">
    <citation type="submission" date="2022-04" db="EMBL/GenBank/DDBJ databases">
        <title>Jade perch genome.</title>
        <authorList>
            <person name="Chao B."/>
        </authorList>
    </citation>
    <scope>NUCLEOTIDE SEQUENCE</scope>
    <source>
        <strain evidence="1">CB-2022</strain>
    </source>
</reference>
<name>A0ACB8X092_9TELE</name>
<dbReference type="Proteomes" id="UP000831701">
    <property type="component" value="Chromosome 4"/>
</dbReference>
<proteinExistence type="predicted"/>
<evidence type="ECO:0000313" key="2">
    <source>
        <dbReference type="Proteomes" id="UP000831701"/>
    </source>
</evidence>
<keyword evidence="2" id="KW-1185">Reference proteome</keyword>
<comment type="caution">
    <text evidence="1">The sequence shown here is derived from an EMBL/GenBank/DDBJ whole genome shotgun (WGS) entry which is preliminary data.</text>
</comment>
<sequence length="788" mass="87936">MKFRHRADKHGGDGGEVRRADFGPTSLTLLLRRRPELLASSSPVANMIDFAPLDMPLHRRLQTASVLQWVFSFLGLAPTCIFLFFYLLFTRFWLISVLYAVWWYYDYDTPARGGRRVPFLCGLKLWEYMRDYFPIKLVKTADLDPKHNYVLGFHPHGVLVAGAFTNFCTYATGLKQLFPGLTTYLLMLPLWFRAPFFRDYIMCAGLIPSDKESATYPLRQKRSGNAVVIAVGGAPEALDAHPGSFNVLLANKKGFIKMAMEHGAHLVPIFSFGENELFDQVENPRGTWLRWTQERLQSIMGVSLPLFHARGIFQYSFGLMPYRKPITTVVDSRDCPHKYTERLAAHTNTAAPGPPSAHLLQAALGCSLPDQRSLRVSGSSPPSLNARTALRPAAVGGNRDRGAVGSDFITLTASDRLISHLSTTQKASDMKTILAAYSGVLRDKHTAPLVASPAGQDGVCVSLSVLIQNLLHVLSPGTGSSILSALQDLPSALWPCRSKMEKHLQVISVLQWIMSFLALGIACTILLIYMFCTDCWLISAIYTAWLIVDWNTPKQGKIFKMLIKSGRRSSWVRNWTVWTYFRDYFPIRLIKTHNLLPSRNYIFGYHPHGIFCFGGFCNFGTEATGFSKKFPGIKPSLATLAGNFRLPVLRDYLMSGGICPVNKNSIDYLLSCNGTGNAVIIVVGGAAESLQCAPGMNSVTLKNRKGFVRLALRKGSDLVPVYSFGENDAYKQVIFEEGTYWRYLQKRLQKIIGFAPCLFHGCGLFFSNSWGFVPFCKPITTIGKFYCS</sequence>